<evidence type="ECO:0000256" key="9">
    <source>
        <dbReference type="ARBA" id="ARBA00023125"/>
    </source>
</evidence>
<evidence type="ECO:0000256" key="8">
    <source>
        <dbReference type="ARBA" id="ARBA00023029"/>
    </source>
</evidence>
<dbReference type="PANTHER" id="PTHR10848">
    <property type="entry name" value="MEIOTIC RECOMBINATION PROTEIN SPO11"/>
    <property type="match status" value="1"/>
</dbReference>
<dbReference type="GO" id="GO:0006260">
    <property type="term" value="P:DNA replication"/>
    <property type="evidence" value="ECO:0007669"/>
    <property type="project" value="UniProtKB-UniRule"/>
</dbReference>
<comment type="function">
    <text evidence="11">Relaxes both positive and negative superturns and exhibits a strong decatenase activity.</text>
</comment>
<dbReference type="Pfam" id="PF21180">
    <property type="entry name" value="TOP6A-Spo11_Toprim"/>
    <property type="match status" value="1"/>
</dbReference>
<keyword evidence="6 11" id="KW-0067">ATP-binding</keyword>
<comment type="catalytic activity">
    <reaction evidence="1 11">
        <text>ATP-dependent breakage, passage and rejoining of double-stranded DNA.</text>
        <dbReference type="EC" id="5.6.2.2"/>
    </reaction>
</comment>
<dbReference type="PROSITE" id="PS52041">
    <property type="entry name" value="TOPO_IIB"/>
    <property type="match status" value="1"/>
</dbReference>
<evidence type="ECO:0000256" key="12">
    <source>
        <dbReference type="SAM" id="MobiDB-lite"/>
    </source>
</evidence>
<evidence type="ECO:0000259" key="15">
    <source>
        <dbReference type="Pfam" id="PF21180"/>
    </source>
</evidence>
<comment type="cofactor">
    <cofactor evidence="2 11">
        <name>Mg(2+)</name>
        <dbReference type="ChEBI" id="CHEBI:18420"/>
    </cofactor>
</comment>
<dbReference type="NCBIfam" id="NF003333">
    <property type="entry name" value="PRK04342.1-2"/>
    <property type="match status" value="1"/>
</dbReference>
<dbReference type="GO" id="GO:0003677">
    <property type="term" value="F:DNA binding"/>
    <property type="evidence" value="ECO:0007669"/>
    <property type="project" value="UniProtKB-UniRule"/>
</dbReference>
<dbReference type="Gene3D" id="1.10.10.10">
    <property type="entry name" value="Winged helix-like DNA-binding domain superfamily/Winged helix DNA-binding domain"/>
    <property type="match status" value="1"/>
</dbReference>
<dbReference type="InterPro" id="IPR034136">
    <property type="entry name" value="TOPRIM_Topo6A/Spo11"/>
</dbReference>
<evidence type="ECO:0000256" key="11">
    <source>
        <dbReference type="HAMAP-Rule" id="MF_00132"/>
    </source>
</evidence>
<evidence type="ECO:0000313" key="16">
    <source>
        <dbReference type="EMBL" id="QEG37529.1"/>
    </source>
</evidence>
<dbReference type="KEGG" id="bgok:Pr1d_48750"/>
<protein>
    <recommendedName>
        <fullName evidence="11">Type 2 DNA topoisomerase 6 subunit A</fullName>
        <ecNumber evidence="11">5.6.2.2</ecNumber>
    </recommendedName>
    <alternativeName>
        <fullName evidence="11">Type II DNA topoisomerase VI subunit A</fullName>
    </alternativeName>
</protein>
<dbReference type="SUPFAM" id="SSF56726">
    <property type="entry name" value="DNA topoisomerase IV, alpha subunit"/>
    <property type="match status" value="1"/>
</dbReference>
<dbReference type="Gene3D" id="3.40.1360.10">
    <property type="match status" value="1"/>
</dbReference>
<feature type="active site" description="O-(5'-phospho-DNA)-tyrosine intermediate" evidence="11">
    <location>
        <position position="116"/>
    </location>
</feature>
<dbReference type="InterPro" id="IPR004085">
    <property type="entry name" value="TopoVI_A"/>
</dbReference>
<keyword evidence="17" id="KW-1185">Reference proteome</keyword>
<dbReference type="PRINTS" id="PR01552">
    <property type="entry name" value="TPISMRASE6A"/>
</dbReference>
<dbReference type="AlphaFoldDB" id="A0A5B9QHU9"/>
<dbReference type="InterPro" id="IPR002815">
    <property type="entry name" value="Spo11/TopoVI_A"/>
</dbReference>
<dbReference type="PANTHER" id="PTHR10848:SF0">
    <property type="entry name" value="MEIOTIC RECOMBINATION PROTEIN SPO11"/>
    <property type="match status" value="1"/>
</dbReference>
<keyword evidence="9 11" id="KW-0238">DNA-binding</keyword>
<evidence type="ECO:0000259" key="13">
    <source>
        <dbReference type="Pfam" id="PF04406"/>
    </source>
</evidence>
<organism evidence="16 17">
    <name type="scientific">Bythopirellula goksoeyrii</name>
    <dbReference type="NCBI Taxonomy" id="1400387"/>
    <lineage>
        <taxon>Bacteria</taxon>
        <taxon>Pseudomonadati</taxon>
        <taxon>Planctomycetota</taxon>
        <taxon>Planctomycetia</taxon>
        <taxon>Pirellulales</taxon>
        <taxon>Lacipirellulaceae</taxon>
        <taxon>Bythopirellula</taxon>
    </lineage>
</organism>
<dbReference type="InterPro" id="IPR036078">
    <property type="entry name" value="Spo11/TopoVI_A_sf"/>
</dbReference>
<evidence type="ECO:0000256" key="1">
    <source>
        <dbReference type="ARBA" id="ARBA00000185"/>
    </source>
</evidence>
<dbReference type="HAMAP" id="MF_00132">
    <property type="entry name" value="Top6A"/>
    <property type="match status" value="1"/>
</dbReference>
<evidence type="ECO:0000256" key="6">
    <source>
        <dbReference type="ARBA" id="ARBA00022840"/>
    </source>
</evidence>
<evidence type="ECO:0000256" key="7">
    <source>
        <dbReference type="ARBA" id="ARBA00022842"/>
    </source>
</evidence>
<sequence>MAKKRPLKKKPATPHAGVKLTPRDKKTISNLTGLADRVVSAAKTRKDPYVDIPSRTLSNVRFSPRKGILEMGNSKNRRQLFDLSQAKAYMRTMLVASGCKRLIDQGKSTSLRGLFYMLKHTIEGAKENTFDVQNECDTIIEDVEVLLNSIREELHLYAENRGAMVGNIVITDKGDTIDCARMGSGGYAIPSIVEPEVIELDPKKCGAKFILHVEKGTVWQRFNEDKFWQKHNCILTHGSGQPPRGVRRMLHRLHNELKLPIYCVLDNDPWGYYIYSVIKQGSINLAFESQRMAIPAAKYLGLRSIDLERCQLSDSVKISLNETDRKRAKQIAKYPWFEKKRRWQSEIQRMLKNDFKLEVESLISKDISYVTEVYVPERLAEQDWLD</sequence>
<name>A0A5B9QHU9_9BACT</name>
<reference evidence="16 17" key="1">
    <citation type="submission" date="2019-08" db="EMBL/GenBank/DDBJ databases">
        <title>Deep-cultivation of Planctomycetes and their phenomic and genomic characterization uncovers novel biology.</title>
        <authorList>
            <person name="Wiegand S."/>
            <person name="Jogler M."/>
            <person name="Boedeker C."/>
            <person name="Pinto D."/>
            <person name="Vollmers J."/>
            <person name="Rivas-Marin E."/>
            <person name="Kohn T."/>
            <person name="Peeters S.H."/>
            <person name="Heuer A."/>
            <person name="Rast P."/>
            <person name="Oberbeckmann S."/>
            <person name="Bunk B."/>
            <person name="Jeske O."/>
            <person name="Meyerdierks A."/>
            <person name="Storesund J.E."/>
            <person name="Kallscheuer N."/>
            <person name="Luecker S."/>
            <person name="Lage O.M."/>
            <person name="Pohl T."/>
            <person name="Merkel B.J."/>
            <person name="Hornburger P."/>
            <person name="Mueller R.-W."/>
            <person name="Bruemmer F."/>
            <person name="Labrenz M."/>
            <person name="Spormann A.M."/>
            <person name="Op den Camp H."/>
            <person name="Overmann J."/>
            <person name="Amann R."/>
            <person name="Jetten M.S.M."/>
            <person name="Mascher T."/>
            <person name="Medema M.H."/>
            <person name="Devos D.P."/>
            <person name="Kaster A.-K."/>
            <person name="Ovreas L."/>
            <person name="Rohde M."/>
            <person name="Galperin M.Y."/>
            <person name="Jogler C."/>
        </authorList>
    </citation>
    <scope>NUCLEOTIDE SEQUENCE [LARGE SCALE GENOMIC DNA]</scope>
    <source>
        <strain evidence="16 17">Pr1d</strain>
    </source>
</reference>
<evidence type="ECO:0000313" key="17">
    <source>
        <dbReference type="Proteomes" id="UP000323917"/>
    </source>
</evidence>
<dbReference type="Pfam" id="PF04406">
    <property type="entry name" value="TP6A_N"/>
    <property type="match status" value="1"/>
</dbReference>
<dbReference type="GO" id="GO:0006265">
    <property type="term" value="P:DNA topological change"/>
    <property type="evidence" value="ECO:0007669"/>
    <property type="project" value="UniProtKB-UniRule"/>
</dbReference>
<dbReference type="EC" id="5.6.2.2" evidence="11"/>
<evidence type="ECO:0000259" key="14">
    <source>
        <dbReference type="Pfam" id="PF20768"/>
    </source>
</evidence>
<feature type="binding site" evidence="11">
    <location>
        <position position="266"/>
    </location>
    <ligand>
        <name>Mg(2+)</name>
        <dbReference type="ChEBI" id="CHEBI:18420"/>
    </ligand>
</feature>
<dbReference type="InterPro" id="IPR036388">
    <property type="entry name" value="WH-like_DNA-bd_sf"/>
</dbReference>
<dbReference type="GO" id="GO:0003918">
    <property type="term" value="F:DNA topoisomerase type II (double strand cut, ATP-hydrolyzing) activity"/>
    <property type="evidence" value="ECO:0007669"/>
    <property type="project" value="UniProtKB-UniRule"/>
</dbReference>
<gene>
    <name evidence="11" type="primary">top6A</name>
    <name evidence="16" type="ORF">Pr1d_48750</name>
</gene>
<dbReference type="InterPro" id="IPR013049">
    <property type="entry name" value="Spo11/TopoVI_A_N"/>
</dbReference>
<feature type="domain" description="Spo11/DNA topoisomerase VI subunit A N-terminal" evidence="13">
    <location>
        <begin position="88"/>
        <end position="155"/>
    </location>
</feature>
<dbReference type="GO" id="GO:0000287">
    <property type="term" value="F:magnesium ion binding"/>
    <property type="evidence" value="ECO:0007669"/>
    <property type="project" value="UniProtKB-UniRule"/>
</dbReference>
<dbReference type="CDD" id="cd00223">
    <property type="entry name" value="TOPRIM_TopoIIB_SPO"/>
    <property type="match status" value="1"/>
</dbReference>
<dbReference type="Proteomes" id="UP000323917">
    <property type="component" value="Chromosome"/>
</dbReference>
<evidence type="ECO:0000256" key="4">
    <source>
        <dbReference type="ARBA" id="ARBA00022723"/>
    </source>
</evidence>
<dbReference type="EMBL" id="CP042913">
    <property type="protein sequence ID" value="QEG37529.1"/>
    <property type="molecule type" value="Genomic_DNA"/>
</dbReference>
<dbReference type="GO" id="GO:0005694">
    <property type="term" value="C:chromosome"/>
    <property type="evidence" value="ECO:0007669"/>
    <property type="project" value="InterPro"/>
</dbReference>
<proteinExistence type="inferred from homology"/>
<feature type="compositionally biased region" description="Basic residues" evidence="12">
    <location>
        <begin position="1"/>
        <end position="12"/>
    </location>
</feature>
<feature type="domain" description="Type II DNA topoisomerase VI subunit A all-beta" evidence="14">
    <location>
        <begin position="159"/>
        <end position="200"/>
    </location>
</feature>
<accession>A0A5B9QHU9</accession>
<evidence type="ECO:0000256" key="3">
    <source>
        <dbReference type="ARBA" id="ARBA00006559"/>
    </source>
</evidence>
<feature type="binding site" evidence="11">
    <location>
        <position position="214"/>
    </location>
    <ligand>
        <name>Mg(2+)</name>
        <dbReference type="ChEBI" id="CHEBI:18420"/>
    </ligand>
</feature>
<evidence type="ECO:0000256" key="2">
    <source>
        <dbReference type="ARBA" id="ARBA00001946"/>
    </source>
</evidence>
<comment type="similarity">
    <text evidence="3 11">Belongs to the TOP6A family.</text>
</comment>
<dbReference type="Pfam" id="PF20768">
    <property type="entry name" value="Topo_VI_alpha"/>
    <property type="match status" value="1"/>
</dbReference>
<dbReference type="RefSeq" id="WP_148075755.1">
    <property type="nucleotide sequence ID" value="NZ_CP042913.1"/>
</dbReference>
<evidence type="ECO:0000256" key="5">
    <source>
        <dbReference type="ARBA" id="ARBA00022741"/>
    </source>
</evidence>
<dbReference type="InterPro" id="IPR049333">
    <property type="entry name" value="Topo_VI_alpha"/>
</dbReference>
<evidence type="ECO:0000256" key="10">
    <source>
        <dbReference type="ARBA" id="ARBA00023235"/>
    </source>
</evidence>
<dbReference type="OrthoDB" id="9765691at2"/>
<keyword evidence="4 11" id="KW-0479">Metal-binding</keyword>
<keyword evidence="7 11" id="KW-0460">Magnesium</keyword>
<keyword evidence="5 11" id="KW-0547">Nucleotide-binding</keyword>
<dbReference type="GO" id="GO:0005524">
    <property type="term" value="F:ATP binding"/>
    <property type="evidence" value="ECO:0007669"/>
    <property type="project" value="UniProtKB-KW"/>
</dbReference>
<dbReference type="PRINTS" id="PR01550">
    <property type="entry name" value="TOP6AFAMILY"/>
</dbReference>
<feature type="region of interest" description="Disordered" evidence="12">
    <location>
        <begin position="1"/>
        <end position="25"/>
    </location>
</feature>
<feature type="domain" description="Topoisomerase 6 subunit A/Spo11 TOPRIM" evidence="15">
    <location>
        <begin position="209"/>
        <end position="379"/>
    </location>
</feature>
<keyword evidence="10 11" id="KW-0413">Isomerase</keyword>
<keyword evidence="8 11" id="KW-0799">Topoisomerase</keyword>
<comment type="subunit">
    <text evidence="11">Homodimer. Heterotetramer of two Top6A and two Top6B chains.</text>
</comment>